<keyword evidence="3" id="KW-1185">Reference proteome</keyword>
<sequence>MDSKAEESRKNISTGSKRKSTTKVAAGPLILPPPIIVSKQIKKKTSSKKPQIIVDGGLCIGGEIPPYLQDEDTVSQTSLSSDESIIENDIMEDQKAFPEEQILEGEKEEANHLVSEMSSKGREEVQLEETEGFEQGTEVQLEHLESKKQPEDNPFSEEENIFLENSGECSSSEPQTEIGKKVRKLRDYQLWIEEFLLEQELEVAFCKELGEGDVGKQVGNEPKESLKPVNPVKPKDYSLIRLPVILSETDLEYEIFDSYPLPAPISTIIKSEWSVHSIEARVPLPSNIAFIKGTLVLILDYTCEKQTLHSVKVQVPWSHTLEVDWLVKPEISKSEKKEYMFRASDCDEPSLHYEYCAEYAKPVHFDLSEVNFVWHEELDKPVNKSKIAIHGIARFSLNLLQEQYVKISLE</sequence>
<evidence type="ECO:0000256" key="1">
    <source>
        <dbReference type="SAM" id="MobiDB-lite"/>
    </source>
</evidence>
<evidence type="ECO:0000313" key="2">
    <source>
        <dbReference type="EMBL" id="MBM7622069.1"/>
    </source>
</evidence>
<dbReference type="EMBL" id="JAFBED010000013">
    <property type="protein sequence ID" value="MBM7622069.1"/>
    <property type="molecule type" value="Genomic_DNA"/>
</dbReference>
<proteinExistence type="predicted"/>
<name>A0ABS2P5B1_9BACI</name>
<dbReference type="Proteomes" id="UP000737402">
    <property type="component" value="Unassembled WGS sequence"/>
</dbReference>
<dbReference type="RefSeq" id="WP_204419307.1">
    <property type="nucleotide sequence ID" value="NZ_JAFBED010000013.1"/>
</dbReference>
<organism evidence="2 3">
    <name type="scientific">Sutcliffiella tianshenii</name>
    <dbReference type="NCBI Taxonomy" id="1463404"/>
    <lineage>
        <taxon>Bacteria</taxon>
        <taxon>Bacillati</taxon>
        <taxon>Bacillota</taxon>
        <taxon>Bacilli</taxon>
        <taxon>Bacillales</taxon>
        <taxon>Bacillaceae</taxon>
        <taxon>Sutcliffiella</taxon>
    </lineage>
</organism>
<gene>
    <name evidence="2" type="ORF">JOC95_003979</name>
</gene>
<reference evidence="2 3" key="1">
    <citation type="submission" date="2021-01" db="EMBL/GenBank/DDBJ databases">
        <title>Genomic Encyclopedia of Type Strains, Phase IV (KMG-IV): sequencing the most valuable type-strain genomes for metagenomic binning, comparative biology and taxonomic classification.</title>
        <authorList>
            <person name="Goeker M."/>
        </authorList>
    </citation>
    <scope>NUCLEOTIDE SEQUENCE [LARGE SCALE GENOMIC DNA]</scope>
    <source>
        <strain evidence="2 3">DSM 25879</strain>
    </source>
</reference>
<feature type="region of interest" description="Disordered" evidence="1">
    <location>
        <begin position="1"/>
        <end position="26"/>
    </location>
</feature>
<protein>
    <submittedName>
        <fullName evidence="2">Uncharacterized protein</fullName>
    </submittedName>
</protein>
<feature type="compositionally biased region" description="Basic and acidic residues" evidence="1">
    <location>
        <begin position="1"/>
        <end position="10"/>
    </location>
</feature>
<comment type="caution">
    <text evidence="2">The sequence shown here is derived from an EMBL/GenBank/DDBJ whole genome shotgun (WGS) entry which is preliminary data.</text>
</comment>
<evidence type="ECO:0000313" key="3">
    <source>
        <dbReference type="Proteomes" id="UP000737402"/>
    </source>
</evidence>
<accession>A0ABS2P5B1</accession>